<evidence type="ECO:0000259" key="7">
    <source>
        <dbReference type="Pfam" id="PF01694"/>
    </source>
</evidence>
<evidence type="ECO:0000256" key="5">
    <source>
        <dbReference type="ARBA" id="ARBA00023136"/>
    </source>
</evidence>
<name>A0A085MXM0_9BILA</name>
<evidence type="ECO:0000313" key="9">
    <source>
        <dbReference type="EMBL" id="KFD61966.1"/>
    </source>
</evidence>
<dbReference type="AlphaFoldDB" id="A0A085MXM0"/>
<dbReference type="GO" id="GO:0016020">
    <property type="term" value="C:membrane"/>
    <property type="evidence" value="ECO:0007669"/>
    <property type="project" value="UniProtKB-SubCell"/>
</dbReference>
<comment type="similarity">
    <text evidence="2">Belongs to the peptidase S54 family.</text>
</comment>
<dbReference type="EMBL" id="KL363217">
    <property type="protein sequence ID" value="KFD53403.1"/>
    <property type="molecule type" value="Genomic_DNA"/>
</dbReference>
<feature type="transmembrane region" description="Helical" evidence="6">
    <location>
        <begin position="312"/>
        <end position="333"/>
    </location>
</feature>
<feature type="transmembrane region" description="Helical" evidence="6">
    <location>
        <begin position="159"/>
        <end position="184"/>
    </location>
</feature>
<dbReference type="GO" id="GO:0004252">
    <property type="term" value="F:serine-type endopeptidase activity"/>
    <property type="evidence" value="ECO:0007669"/>
    <property type="project" value="InterPro"/>
</dbReference>
<keyword evidence="10" id="KW-1185">Reference proteome</keyword>
<dbReference type="SUPFAM" id="SSF144091">
    <property type="entry name" value="Rhomboid-like"/>
    <property type="match status" value="1"/>
</dbReference>
<reference evidence="9 10" key="1">
    <citation type="journal article" date="2014" name="Nat. Genet.">
        <title>Genome and transcriptome of the porcine whipworm Trichuris suis.</title>
        <authorList>
            <person name="Jex A.R."/>
            <person name="Nejsum P."/>
            <person name="Schwarz E.M."/>
            <person name="Hu L."/>
            <person name="Young N.D."/>
            <person name="Hall R.S."/>
            <person name="Korhonen P.K."/>
            <person name="Liao S."/>
            <person name="Thamsborg S."/>
            <person name="Xia J."/>
            <person name="Xu P."/>
            <person name="Wang S."/>
            <person name="Scheerlinck J.P."/>
            <person name="Hofmann A."/>
            <person name="Sternberg P.W."/>
            <person name="Wang J."/>
            <person name="Gasser R.B."/>
        </authorList>
    </citation>
    <scope>NUCLEOTIDE SEQUENCE [LARGE SCALE GENOMIC DNA]</scope>
    <source>
        <strain evidence="9">DCEP-RM93F</strain>
        <strain evidence="8">DCEP-RM93M</strain>
    </source>
</reference>
<dbReference type="Proteomes" id="UP000030758">
    <property type="component" value="Unassembled WGS sequence"/>
</dbReference>
<dbReference type="PANTHER" id="PTHR45840:SF2">
    <property type="entry name" value="PROTEIN RHOMBOID-RELATED"/>
    <property type="match status" value="1"/>
</dbReference>
<feature type="transmembrane region" description="Helical" evidence="6">
    <location>
        <begin position="251"/>
        <end position="270"/>
    </location>
</feature>
<evidence type="ECO:0000256" key="2">
    <source>
        <dbReference type="ARBA" id="ARBA00009045"/>
    </source>
</evidence>
<dbReference type="PANTHER" id="PTHR45840">
    <property type="entry name" value="RHOMBOID-RELATED PROTEIN"/>
    <property type="match status" value="1"/>
</dbReference>
<feature type="domain" description="Peptidase S54 rhomboid" evidence="7">
    <location>
        <begin position="155"/>
        <end position="301"/>
    </location>
</feature>
<evidence type="ECO:0000256" key="1">
    <source>
        <dbReference type="ARBA" id="ARBA00004141"/>
    </source>
</evidence>
<comment type="subcellular location">
    <subcellularLocation>
        <location evidence="1">Membrane</location>
        <topology evidence="1">Multi-pass membrane protein</topology>
    </subcellularLocation>
</comment>
<dbReference type="Proteomes" id="UP000030764">
    <property type="component" value="Unassembled WGS sequence"/>
</dbReference>
<organism evidence="9">
    <name type="scientific">Trichuris suis</name>
    <name type="common">pig whipworm</name>
    <dbReference type="NCBI Taxonomy" id="68888"/>
    <lineage>
        <taxon>Eukaryota</taxon>
        <taxon>Metazoa</taxon>
        <taxon>Ecdysozoa</taxon>
        <taxon>Nematoda</taxon>
        <taxon>Enoplea</taxon>
        <taxon>Dorylaimia</taxon>
        <taxon>Trichinellida</taxon>
        <taxon>Trichuridae</taxon>
        <taxon>Trichuris</taxon>
    </lineage>
</organism>
<dbReference type="InterPro" id="IPR022764">
    <property type="entry name" value="Peptidase_S54_rhomboid_dom"/>
</dbReference>
<dbReference type="Gene3D" id="1.20.1540.10">
    <property type="entry name" value="Rhomboid-like"/>
    <property type="match status" value="1"/>
</dbReference>
<gene>
    <name evidence="8" type="ORF">M513_05667</name>
    <name evidence="9" type="ORF">M514_05667</name>
</gene>
<evidence type="ECO:0000256" key="6">
    <source>
        <dbReference type="SAM" id="Phobius"/>
    </source>
</evidence>
<evidence type="ECO:0000256" key="4">
    <source>
        <dbReference type="ARBA" id="ARBA00022989"/>
    </source>
</evidence>
<keyword evidence="5 6" id="KW-0472">Membrane</keyword>
<evidence type="ECO:0000313" key="10">
    <source>
        <dbReference type="Proteomes" id="UP000030764"/>
    </source>
</evidence>
<dbReference type="Pfam" id="PF01694">
    <property type="entry name" value="Rhomboid"/>
    <property type="match status" value="1"/>
</dbReference>
<feature type="transmembrane region" description="Helical" evidence="6">
    <location>
        <begin position="219"/>
        <end position="239"/>
    </location>
</feature>
<evidence type="ECO:0000313" key="8">
    <source>
        <dbReference type="EMBL" id="KFD53403.1"/>
    </source>
</evidence>
<keyword evidence="3 6" id="KW-0812">Transmembrane</keyword>
<keyword evidence="4 6" id="KW-1133">Transmembrane helix</keyword>
<evidence type="ECO:0000256" key="3">
    <source>
        <dbReference type="ARBA" id="ARBA00022692"/>
    </source>
</evidence>
<dbReference type="InterPro" id="IPR051739">
    <property type="entry name" value="Rhomboid_IM_Serine_Proteases"/>
</dbReference>
<feature type="transmembrane region" description="Helical" evidence="6">
    <location>
        <begin position="282"/>
        <end position="300"/>
    </location>
</feature>
<proteinExistence type="inferred from homology"/>
<accession>A0A085MXM0</accession>
<dbReference type="InterPro" id="IPR035952">
    <property type="entry name" value="Rhomboid-like_sf"/>
</dbReference>
<feature type="transmembrane region" description="Helical" evidence="6">
    <location>
        <begin position="196"/>
        <end position="213"/>
    </location>
</feature>
<sequence>MKKSDTHLPIEVTMRVHTKFTSGPSRCTVVVSLVIHCSNECLQHAFYGHDGRVTGRNSLADHLPFCSQRDEVTTAFVSFSINYQPVSRSRRRRFQRLNNVKSREITLSPPVFIPLVTLTELLSYVYYNAALTDSQQASKLPLDSLFIYRPDKRVQIWRFIFYILIHAGWPHLLCNLTIQTLTGVPLELMHGSKGTAAVYIAGVLAGSLATSIFSRDAYLVGASGGVYALMAAHVAHVLLNFSHIPFRAVRILSIAMITLVDTFLAISNYLDKADKSECCTSYVAHLAGSVAGLTTGLIVLKSSEHRLSDPLILWFGTSLYVASVCTAIIWNIFLY</sequence>
<protein>
    <recommendedName>
        <fullName evidence="7">Peptidase S54 rhomboid domain-containing protein</fullName>
    </recommendedName>
</protein>
<dbReference type="EMBL" id="KL367605">
    <property type="protein sequence ID" value="KFD61966.1"/>
    <property type="molecule type" value="Genomic_DNA"/>
</dbReference>